<dbReference type="EMBL" id="CABVQC010000076">
    <property type="protein sequence ID" value="VWC44100.1"/>
    <property type="molecule type" value="Genomic_DNA"/>
</dbReference>
<reference evidence="5 7" key="3">
    <citation type="submission" date="2017-08" db="EMBL/GenBank/DDBJ databases">
        <title>WGS of novel Burkholderia cepaca complex species.</title>
        <authorList>
            <person name="Lipuma J."/>
            <person name="Spilker T."/>
        </authorList>
    </citation>
    <scope>NUCLEOTIDE SEQUENCE [LARGE SCALE GENOMIC DNA]</scope>
    <source>
        <strain evidence="5 7">AU17325</strain>
    </source>
</reference>
<evidence type="ECO:0000313" key="6">
    <source>
        <dbReference type="EMBL" id="VWC44100.1"/>
    </source>
</evidence>
<dbReference type="SUPFAM" id="SSF52540">
    <property type="entry name" value="P-loop containing nucleoside triphosphate hydrolases"/>
    <property type="match status" value="2"/>
</dbReference>
<dbReference type="Gene3D" id="3.40.50.300">
    <property type="entry name" value="P-loop containing nucleotide triphosphate hydrolases"/>
    <property type="match status" value="2"/>
</dbReference>
<keyword evidence="3" id="KW-1133">Transmembrane helix</keyword>
<dbReference type="InterPro" id="IPR003959">
    <property type="entry name" value="ATPase_AAA_core"/>
</dbReference>
<keyword evidence="6" id="KW-0482">Metalloprotease</keyword>
<reference evidence="7" key="1">
    <citation type="submission" date="2017-06" db="EMBL/GenBank/DDBJ databases">
        <authorList>
            <person name="LiPuma J."/>
            <person name="Spilker T."/>
        </authorList>
    </citation>
    <scope>NUCLEOTIDE SEQUENCE [LARGE SCALE GENOMIC DNA]</scope>
    <source>
        <strain evidence="7">AU17325</strain>
    </source>
</reference>
<dbReference type="PANTHER" id="PTHR23077:SF171">
    <property type="entry name" value="NUCLEAR VALOSIN-CONTAINING PROTEIN-LIKE"/>
    <property type="match status" value="1"/>
</dbReference>
<dbReference type="CDD" id="cd19481">
    <property type="entry name" value="RecA-like_protease"/>
    <property type="match status" value="2"/>
</dbReference>
<dbReference type="SMART" id="SM00382">
    <property type="entry name" value="AAA"/>
    <property type="match status" value="2"/>
</dbReference>
<dbReference type="Proteomes" id="UP000494261">
    <property type="component" value="Unassembled WGS sequence"/>
</dbReference>
<reference evidence="6 8" key="4">
    <citation type="submission" date="2019-09" db="EMBL/GenBank/DDBJ databases">
        <authorList>
            <person name="Depoorter E."/>
        </authorList>
    </citation>
    <scope>NUCLEOTIDE SEQUENCE [LARGE SCALE GENOMIC DNA]</scope>
    <source>
        <strain evidence="6">LMG 13014</strain>
    </source>
</reference>
<dbReference type="InterPro" id="IPR050168">
    <property type="entry name" value="AAA_ATPase_domain"/>
</dbReference>
<keyword evidence="3" id="KW-0472">Membrane</keyword>
<dbReference type="GO" id="GO:0016887">
    <property type="term" value="F:ATP hydrolysis activity"/>
    <property type="evidence" value="ECO:0007669"/>
    <property type="project" value="InterPro"/>
</dbReference>
<feature type="transmembrane region" description="Helical" evidence="3">
    <location>
        <begin position="50"/>
        <end position="69"/>
    </location>
</feature>
<keyword evidence="1" id="KW-0547">Nucleotide-binding</keyword>
<evidence type="ECO:0000256" key="2">
    <source>
        <dbReference type="ARBA" id="ARBA00022840"/>
    </source>
</evidence>
<dbReference type="OrthoDB" id="9802352at2"/>
<feature type="domain" description="AAA+ ATPase" evidence="4">
    <location>
        <begin position="185"/>
        <end position="322"/>
    </location>
</feature>
<protein>
    <submittedName>
        <fullName evidence="5">AAA family ATPase</fullName>
    </submittedName>
    <submittedName>
        <fullName evidence="6">ATP-dependent metalloprotease</fullName>
    </submittedName>
</protein>
<accession>A0A6P2S3H8</accession>
<keyword evidence="2" id="KW-0067">ATP-binding</keyword>
<dbReference type="GO" id="GO:0005524">
    <property type="term" value="F:ATP binding"/>
    <property type="evidence" value="ECO:0007669"/>
    <property type="project" value="InterPro"/>
</dbReference>
<feature type="domain" description="AAA+ ATPase" evidence="4">
    <location>
        <begin position="441"/>
        <end position="570"/>
    </location>
</feature>
<dbReference type="PANTHER" id="PTHR23077">
    <property type="entry name" value="AAA-FAMILY ATPASE"/>
    <property type="match status" value="1"/>
</dbReference>
<dbReference type="GO" id="GO:0006508">
    <property type="term" value="P:proteolysis"/>
    <property type="evidence" value="ECO:0007669"/>
    <property type="project" value="UniProtKB-KW"/>
</dbReference>
<evidence type="ECO:0000313" key="8">
    <source>
        <dbReference type="Proteomes" id="UP000494261"/>
    </source>
</evidence>
<evidence type="ECO:0000313" key="5">
    <source>
        <dbReference type="EMBL" id="OXI32008.1"/>
    </source>
</evidence>
<evidence type="ECO:0000259" key="4">
    <source>
        <dbReference type="SMART" id="SM00382"/>
    </source>
</evidence>
<evidence type="ECO:0000256" key="1">
    <source>
        <dbReference type="ARBA" id="ARBA00022741"/>
    </source>
</evidence>
<gene>
    <name evidence="6" type="ORF">BLA13014_07126</name>
    <name evidence="5" type="ORF">CFB84_41315</name>
</gene>
<evidence type="ECO:0000256" key="3">
    <source>
        <dbReference type="SAM" id="Phobius"/>
    </source>
</evidence>
<keyword evidence="6" id="KW-0645">Protease</keyword>
<dbReference type="RefSeq" id="WP_025496639.1">
    <property type="nucleotide sequence ID" value="NZ_CABVQC010000076.1"/>
</dbReference>
<dbReference type="EMBL" id="NKFA01000041">
    <property type="protein sequence ID" value="OXI32008.1"/>
    <property type="molecule type" value="Genomic_DNA"/>
</dbReference>
<proteinExistence type="predicted"/>
<accession>A0A228HPI0</accession>
<feature type="transmembrane region" description="Helical" evidence="3">
    <location>
        <begin position="74"/>
        <end position="93"/>
    </location>
</feature>
<dbReference type="AlphaFoldDB" id="A0A228HPI0"/>
<sequence length="647" mass="70565">MNGHYRRSNPLDTLLGLAVIALLAFAVLSAIAWAWETWQLLTSNQSAHDVVLYGRVASVVIVVLGLAAIRFRAIAYVAITVFAFSWIALMSGHAEAGEFWGFAGFLPILSVYPWLARKFPEAADGRERAMVVNNPQETSSTPLPHLPVATPRKTLDSLVGMEDLKDRLRGAVSDILAKRSEGEDPRNGILLHGEPGNGKTEFAECLAGEFKLPLIKLRNSDVASRWKNQTTESIVQAFADAKAHAPCMLFIDEADSLLVDRAGMAEAGGEEGKITNALLTELVDIRAHRVVVVAATNYLDKLDAAGMREGRFDFKIEVPTPDEPARLALLDASLKRYVPYVEIPHAAVERAAKRWVGYSSKRIQSVGEQIREVKRKTNRNSFDFDDLMAAMRALQGRAGKIPENTKGLDEIILSVASSKRLKAIATRMSKISQIEEMGGKAPTGIVFYGPPGTGKTEAARALAKATGWAFLQTTGSTLMADPSSWDKLIREAKDIRPVIVFLDEADDILRNRQMSSVSALTNKVLVSMDGAAGKTPDIVFVAATNFVDDIDEAAMRGGRFTEKVRFDLPDEVGIETYVSGWLEKRGIEPLNSFVASVVDALKGESIANVDAILQEAVNQCAVRMLDGEEASLTVDDIVEARETISRN</sequence>
<evidence type="ECO:0000313" key="7">
    <source>
        <dbReference type="Proteomes" id="UP000214600"/>
    </source>
</evidence>
<keyword evidence="6" id="KW-0378">Hydrolase</keyword>
<organism evidence="5 7">
    <name type="scientific">Burkholderia aenigmatica</name>
    <dbReference type="NCBI Taxonomy" id="2015348"/>
    <lineage>
        <taxon>Bacteria</taxon>
        <taxon>Pseudomonadati</taxon>
        <taxon>Pseudomonadota</taxon>
        <taxon>Betaproteobacteria</taxon>
        <taxon>Burkholderiales</taxon>
        <taxon>Burkholderiaceae</taxon>
        <taxon>Burkholderia</taxon>
        <taxon>Burkholderia cepacia complex</taxon>
    </lineage>
</organism>
<dbReference type="Pfam" id="PF00004">
    <property type="entry name" value="AAA"/>
    <property type="match status" value="2"/>
</dbReference>
<dbReference type="InterPro" id="IPR003593">
    <property type="entry name" value="AAA+_ATPase"/>
</dbReference>
<keyword evidence="3" id="KW-0812">Transmembrane</keyword>
<name>A0A228HPI0_9BURK</name>
<dbReference type="GO" id="GO:0008237">
    <property type="term" value="F:metallopeptidase activity"/>
    <property type="evidence" value="ECO:0007669"/>
    <property type="project" value="UniProtKB-KW"/>
</dbReference>
<dbReference type="InterPro" id="IPR027417">
    <property type="entry name" value="P-loop_NTPase"/>
</dbReference>
<dbReference type="Gene3D" id="1.10.8.60">
    <property type="match status" value="1"/>
</dbReference>
<dbReference type="Proteomes" id="UP000214600">
    <property type="component" value="Unassembled WGS sequence"/>
</dbReference>
<reference evidence="5" key="2">
    <citation type="submission" date="2017-06" db="EMBL/GenBank/DDBJ databases">
        <authorList>
            <person name="Kim H.J."/>
            <person name="Triplett B.A."/>
        </authorList>
    </citation>
    <scope>NUCLEOTIDE SEQUENCE [LARGE SCALE GENOMIC DNA]</scope>
    <source>
        <strain evidence="5">AU17325</strain>
    </source>
</reference>